<keyword evidence="9" id="KW-1185">Reference proteome</keyword>
<accession>A0A4Q4JVD2</accession>
<dbReference type="InterPro" id="IPR027417">
    <property type="entry name" value="P-loop_NTPase"/>
</dbReference>
<dbReference type="InterPro" id="IPR003439">
    <property type="entry name" value="ABC_transporter-like_ATP-bd"/>
</dbReference>
<dbReference type="AlphaFoldDB" id="A0A4Q4JVD2"/>
<dbReference type="Proteomes" id="UP001565471">
    <property type="component" value="Unassembled WGS sequence"/>
</dbReference>
<gene>
    <name evidence="7" type="ORF">ABIF29_006959</name>
    <name evidence="6" type="ORF">JOH49_004270</name>
</gene>
<dbReference type="GO" id="GO:0005524">
    <property type="term" value="F:ATP binding"/>
    <property type="evidence" value="ECO:0007669"/>
    <property type="project" value="UniProtKB-KW"/>
</dbReference>
<dbReference type="SMART" id="SM00382">
    <property type="entry name" value="AAA"/>
    <property type="match status" value="1"/>
</dbReference>
<dbReference type="InterPro" id="IPR003593">
    <property type="entry name" value="AAA+_ATPase"/>
</dbReference>
<dbReference type="GeneID" id="92951912"/>
<name>A0A4Q4JVD2_BRAEL</name>
<dbReference type="EMBL" id="JBGBZA010000002">
    <property type="protein sequence ID" value="MEY9320160.1"/>
    <property type="molecule type" value="Genomic_DNA"/>
</dbReference>
<organism evidence="6 8">
    <name type="scientific">Bradyrhizobium elkanii</name>
    <dbReference type="NCBI Taxonomy" id="29448"/>
    <lineage>
        <taxon>Bacteria</taxon>
        <taxon>Pseudomonadati</taxon>
        <taxon>Pseudomonadota</taxon>
        <taxon>Alphaproteobacteria</taxon>
        <taxon>Hyphomicrobiales</taxon>
        <taxon>Nitrobacteraceae</taxon>
        <taxon>Bradyrhizobium</taxon>
    </lineage>
</organism>
<dbReference type="Gene3D" id="3.40.50.300">
    <property type="entry name" value="P-loop containing nucleotide triphosphate hydrolases"/>
    <property type="match status" value="1"/>
</dbReference>
<dbReference type="PANTHER" id="PTHR45772:SF9">
    <property type="entry name" value="CONSERVED COMPONENT OF ABC TRANSPORTER FOR NATURAL AMINO ACIDS"/>
    <property type="match status" value="1"/>
</dbReference>
<dbReference type="InterPro" id="IPR051120">
    <property type="entry name" value="ABC_AA/LPS_Transport"/>
</dbReference>
<reference evidence="7 9" key="2">
    <citation type="submission" date="2024-07" db="EMBL/GenBank/DDBJ databases">
        <title>Genomic Encyclopedia of Type Strains, Phase V (KMG-V): Genome sequencing to study the core and pangenomes of soil and plant-associated prokaryotes.</title>
        <authorList>
            <person name="Whitman W."/>
        </authorList>
    </citation>
    <scope>NUCLEOTIDE SEQUENCE [LARGE SCALE GENOMIC DNA]</scope>
    <source>
        <strain evidence="7 9">USDA 415</strain>
    </source>
</reference>
<dbReference type="GO" id="GO:0005886">
    <property type="term" value="C:plasma membrane"/>
    <property type="evidence" value="ECO:0007669"/>
    <property type="project" value="TreeGrafter"/>
</dbReference>
<evidence type="ECO:0000256" key="2">
    <source>
        <dbReference type="ARBA" id="ARBA00022741"/>
    </source>
</evidence>
<sequence length="256" mass="27384">MLLDVKSLTKRFGGLTAVSNVAFGIERGEIIGIFGPNGSGKTTTLSLIAGILKPTSGVILWKGNDISTLSPFEVAQQGLVKTFQNPQLFPELTVVEHMRIACHLHIKRELGINRLRTLIGGMPVGLDRLLEQKIDQVLALCRLSSQRNEQAAALSYGGEKMLGVAMGMLCEPELLLLDEPASGLGHDEIANLDAVLRDLKSHGVTLCIIDHKVGFLGRLADRSIALHHGAVIASGKTSDVLADESVVAAYLGKKHA</sequence>
<evidence type="ECO:0000256" key="1">
    <source>
        <dbReference type="ARBA" id="ARBA00022448"/>
    </source>
</evidence>
<protein>
    <submittedName>
        <fullName evidence="6">ABC-type branched-subunit amino acid transport system ATPase component</fullName>
    </submittedName>
    <submittedName>
        <fullName evidence="7">Branched-chain amino acid transport system ATP-binding protein</fullName>
    </submittedName>
</protein>
<reference evidence="6" key="1">
    <citation type="submission" date="2021-02" db="EMBL/GenBank/DDBJ databases">
        <title>Genomic Encyclopedia of Type Strains, Phase IV (KMG-V): Genome sequencing to study the core and pangenomes of soil and plant-associated prokaryotes.</title>
        <authorList>
            <person name="Whitman W."/>
        </authorList>
    </citation>
    <scope>NUCLEOTIDE SEQUENCE</scope>
    <source>
        <strain evidence="6">USDA 406</strain>
    </source>
</reference>
<dbReference type="PROSITE" id="PS50893">
    <property type="entry name" value="ABC_TRANSPORTER_2"/>
    <property type="match status" value="1"/>
</dbReference>
<dbReference type="RefSeq" id="WP_016844217.1">
    <property type="nucleotide sequence ID" value="NZ_BJNL01000034.1"/>
</dbReference>
<keyword evidence="2" id="KW-0547">Nucleotide-binding</keyword>
<dbReference type="GO" id="GO:0016887">
    <property type="term" value="F:ATP hydrolysis activity"/>
    <property type="evidence" value="ECO:0007669"/>
    <property type="project" value="InterPro"/>
</dbReference>
<evidence type="ECO:0000313" key="8">
    <source>
        <dbReference type="Proteomes" id="UP000673383"/>
    </source>
</evidence>
<comment type="caution">
    <text evidence="6">The sequence shown here is derived from an EMBL/GenBank/DDBJ whole genome shotgun (WGS) entry which is preliminary data.</text>
</comment>
<evidence type="ECO:0000256" key="3">
    <source>
        <dbReference type="ARBA" id="ARBA00022840"/>
    </source>
</evidence>
<evidence type="ECO:0000313" key="9">
    <source>
        <dbReference type="Proteomes" id="UP001565471"/>
    </source>
</evidence>
<dbReference type="EMBL" id="JAFICZ010000001">
    <property type="protein sequence ID" value="MBP1294517.1"/>
    <property type="molecule type" value="Genomic_DNA"/>
</dbReference>
<dbReference type="PANTHER" id="PTHR45772">
    <property type="entry name" value="CONSERVED COMPONENT OF ABC TRANSPORTER FOR NATURAL AMINO ACIDS-RELATED"/>
    <property type="match status" value="1"/>
</dbReference>
<feature type="domain" description="ABC transporter" evidence="5">
    <location>
        <begin position="3"/>
        <end position="253"/>
    </location>
</feature>
<comment type="function">
    <text evidence="4">Involved in beta-(1--&gt;2)glucan export. Transmembrane domains (TMD) form a pore in the inner membrane and the ATP-binding domain (NBD) is responsible for energy generation.</text>
</comment>
<dbReference type="Proteomes" id="UP000673383">
    <property type="component" value="Unassembled WGS sequence"/>
</dbReference>
<proteinExistence type="predicted"/>
<evidence type="ECO:0000259" key="5">
    <source>
        <dbReference type="PROSITE" id="PS50893"/>
    </source>
</evidence>
<dbReference type="Pfam" id="PF00005">
    <property type="entry name" value="ABC_tran"/>
    <property type="match status" value="1"/>
</dbReference>
<dbReference type="SUPFAM" id="SSF52540">
    <property type="entry name" value="P-loop containing nucleoside triphosphate hydrolases"/>
    <property type="match status" value="1"/>
</dbReference>
<evidence type="ECO:0000256" key="4">
    <source>
        <dbReference type="ARBA" id="ARBA00024722"/>
    </source>
</evidence>
<keyword evidence="3 7" id="KW-0067">ATP-binding</keyword>
<dbReference type="CDD" id="cd03219">
    <property type="entry name" value="ABC_Mj1267_LivG_branched"/>
    <property type="match status" value="1"/>
</dbReference>
<keyword evidence="1" id="KW-0813">Transport</keyword>
<evidence type="ECO:0000313" key="7">
    <source>
        <dbReference type="EMBL" id="MEY9320160.1"/>
    </source>
</evidence>
<evidence type="ECO:0000313" key="6">
    <source>
        <dbReference type="EMBL" id="MBP1294517.1"/>
    </source>
</evidence>